<evidence type="ECO:0000313" key="1">
    <source>
        <dbReference type="EMBL" id="KRP45421.1"/>
    </source>
</evidence>
<dbReference type="InterPro" id="IPR004628">
    <property type="entry name" value="Man_deHydtase"/>
</dbReference>
<comment type="caution">
    <text evidence="1">The sequence shown here is derived from an EMBL/GenBank/DDBJ whole genome shotgun (WGS) entry which is preliminary data.</text>
</comment>
<sequence length="78" mass="8690">MRNPANCGIDIVCYNFTPALDWTRTDLAWAWLMAVGRCASIKSRLLLRTSASRLIAALQQDEGVIRLCFYPTPVFAVG</sequence>
<dbReference type="AlphaFoldDB" id="A0A0R2YBB8"/>
<protein>
    <submittedName>
        <fullName evidence="1">Uncharacterized protein</fullName>
    </submittedName>
</protein>
<dbReference type="Pfam" id="PF03786">
    <property type="entry name" value="UxuA"/>
    <property type="match status" value="1"/>
</dbReference>
<dbReference type="Gene3D" id="3.20.20.150">
    <property type="entry name" value="Divalent-metal-dependent TIM barrel enzymes"/>
    <property type="match status" value="1"/>
</dbReference>
<dbReference type="GO" id="GO:0006064">
    <property type="term" value="P:glucuronate catabolic process"/>
    <property type="evidence" value="ECO:0007669"/>
    <property type="project" value="InterPro"/>
</dbReference>
<dbReference type="PATRIC" id="fig|75588.4.peg.5125"/>
<organism evidence="1 2">
    <name type="scientific">Pseudomonas libanensis</name>
    <dbReference type="NCBI Taxonomy" id="75588"/>
    <lineage>
        <taxon>Bacteria</taxon>
        <taxon>Pseudomonadati</taxon>
        <taxon>Pseudomonadota</taxon>
        <taxon>Gammaproteobacteria</taxon>
        <taxon>Pseudomonadales</taxon>
        <taxon>Pseudomonadaceae</taxon>
        <taxon>Pseudomonas</taxon>
    </lineage>
</organism>
<accession>A0A0R2YBB8</accession>
<name>A0A0R2YBB8_9PSED</name>
<dbReference type="EMBL" id="JYLH01000007">
    <property type="protein sequence ID" value="KRP45421.1"/>
    <property type="molecule type" value="Genomic_DNA"/>
</dbReference>
<evidence type="ECO:0000313" key="2">
    <source>
        <dbReference type="Proteomes" id="UP000051446"/>
    </source>
</evidence>
<dbReference type="Proteomes" id="UP000051446">
    <property type="component" value="Unassembled WGS sequence"/>
</dbReference>
<proteinExistence type="predicted"/>
<reference evidence="1 2" key="1">
    <citation type="submission" date="2015-02" db="EMBL/GenBank/DDBJ databases">
        <title>Pseudomonas helleri sp. nov. and Pseudomonas weihenstephanensis sp. nov., isolated from raw cows milk.</title>
        <authorList>
            <person name="von Neubeck M."/>
            <person name="Huptas C."/>
            <person name="Wenning M."/>
            <person name="Scherer S."/>
        </authorList>
    </citation>
    <scope>NUCLEOTIDE SEQUENCE [LARGE SCALE GENOMIC DNA]</scope>
    <source>
        <strain evidence="1 2">DSM 17149</strain>
    </source>
</reference>
<gene>
    <name evidence="1" type="ORF">TU73_13550</name>
</gene>
<dbReference type="GO" id="GO:0008927">
    <property type="term" value="F:mannonate dehydratase activity"/>
    <property type="evidence" value="ECO:0007669"/>
    <property type="project" value="InterPro"/>
</dbReference>